<dbReference type="Pfam" id="PF13302">
    <property type="entry name" value="Acetyltransf_3"/>
    <property type="match status" value="1"/>
</dbReference>
<accession>A0A975PEU1</accession>
<evidence type="ECO:0000313" key="2">
    <source>
        <dbReference type="EMBL" id="QWQ36063.1"/>
    </source>
</evidence>
<dbReference type="InterPro" id="IPR051908">
    <property type="entry name" value="Ribosomal_N-acetyltransferase"/>
</dbReference>
<dbReference type="RefSeq" id="WP_207348286.1">
    <property type="nucleotide sequence ID" value="NZ_CP076456.1"/>
</dbReference>
<dbReference type="SUPFAM" id="SSF55729">
    <property type="entry name" value="Acyl-CoA N-acyltransferases (Nat)"/>
    <property type="match status" value="1"/>
</dbReference>
<dbReference type="Proteomes" id="UP000680588">
    <property type="component" value="Chromosome"/>
</dbReference>
<dbReference type="PANTHER" id="PTHR43441:SF6">
    <property type="entry name" value="N-ACETYLTRANSFERASE DOMAIN-CONTAINING PROTEIN"/>
    <property type="match status" value="1"/>
</dbReference>
<protein>
    <submittedName>
        <fullName evidence="2">GNAT family N-acetyltransferase</fullName>
    </submittedName>
</protein>
<dbReference type="KEGG" id="asun:KG104_16740"/>
<sequence length="194" mass="20823">MPSPSPTPARQHPASRRPAVHLAQLPVAAIDALAAGDLDTANRHSPVPLTRHFSSDRQSLWKMRSAQLAAAPDDAGWITGAIIDTESGQAVGCAGFHGPPDSDGMVELGYSVDPLFRRRGYARAALELLLARAAREPDVRTVRATIGPDNEASRNLVLQYGFEENGSQWDEEDGLEIIFEVAAGNQSGHPSRLI</sequence>
<organism evidence="2 3">
    <name type="scientific">Arthrobacter sunyaminii</name>
    <dbReference type="NCBI Taxonomy" id="2816859"/>
    <lineage>
        <taxon>Bacteria</taxon>
        <taxon>Bacillati</taxon>
        <taxon>Actinomycetota</taxon>
        <taxon>Actinomycetes</taxon>
        <taxon>Micrococcales</taxon>
        <taxon>Micrococcaceae</taxon>
        <taxon>Arthrobacter</taxon>
    </lineage>
</organism>
<dbReference type="GO" id="GO:0005737">
    <property type="term" value="C:cytoplasm"/>
    <property type="evidence" value="ECO:0007669"/>
    <property type="project" value="TreeGrafter"/>
</dbReference>
<dbReference type="Gene3D" id="3.40.630.30">
    <property type="match status" value="1"/>
</dbReference>
<reference evidence="2" key="1">
    <citation type="submission" date="2021-06" db="EMBL/GenBank/DDBJ databases">
        <title>Novel species in genus Arthrobacter.</title>
        <authorList>
            <person name="Zhang G."/>
        </authorList>
    </citation>
    <scope>NUCLEOTIDE SEQUENCE</scope>
    <source>
        <strain evidence="2">Zg-ZUI122</strain>
    </source>
</reference>
<dbReference type="PANTHER" id="PTHR43441">
    <property type="entry name" value="RIBOSOMAL-PROTEIN-SERINE ACETYLTRANSFERASE"/>
    <property type="match status" value="1"/>
</dbReference>
<dbReference type="PROSITE" id="PS51186">
    <property type="entry name" value="GNAT"/>
    <property type="match status" value="1"/>
</dbReference>
<dbReference type="EMBL" id="CP076456">
    <property type="protein sequence ID" value="QWQ36063.1"/>
    <property type="molecule type" value="Genomic_DNA"/>
</dbReference>
<dbReference type="GO" id="GO:0008999">
    <property type="term" value="F:protein-N-terminal-alanine acetyltransferase activity"/>
    <property type="evidence" value="ECO:0007669"/>
    <property type="project" value="TreeGrafter"/>
</dbReference>
<dbReference type="AlphaFoldDB" id="A0A975PEU1"/>
<dbReference type="GO" id="GO:1990189">
    <property type="term" value="F:protein N-terminal-serine acetyltransferase activity"/>
    <property type="evidence" value="ECO:0007669"/>
    <property type="project" value="TreeGrafter"/>
</dbReference>
<proteinExistence type="predicted"/>
<evidence type="ECO:0000313" key="3">
    <source>
        <dbReference type="Proteomes" id="UP000680588"/>
    </source>
</evidence>
<dbReference type="CDD" id="cd04301">
    <property type="entry name" value="NAT_SF"/>
    <property type="match status" value="1"/>
</dbReference>
<evidence type="ECO:0000259" key="1">
    <source>
        <dbReference type="PROSITE" id="PS51186"/>
    </source>
</evidence>
<keyword evidence="3" id="KW-1185">Reference proteome</keyword>
<name>A0A975PEU1_9MICC</name>
<dbReference type="InterPro" id="IPR016181">
    <property type="entry name" value="Acyl_CoA_acyltransferase"/>
</dbReference>
<feature type="domain" description="N-acetyltransferase" evidence="1">
    <location>
        <begin position="48"/>
        <end position="184"/>
    </location>
</feature>
<gene>
    <name evidence="2" type="ORF">KG104_16740</name>
</gene>
<dbReference type="InterPro" id="IPR000182">
    <property type="entry name" value="GNAT_dom"/>
</dbReference>